<gene>
    <name evidence="5" type="ORF">ACFSDX_14720</name>
</gene>
<feature type="repeat" description="TPR" evidence="3">
    <location>
        <begin position="480"/>
        <end position="513"/>
    </location>
</feature>
<dbReference type="PANTHER" id="PTHR44858">
    <property type="entry name" value="TETRATRICOPEPTIDE REPEAT PROTEIN 6"/>
    <property type="match status" value="1"/>
</dbReference>
<dbReference type="EMBL" id="JBHUFD010000005">
    <property type="protein sequence ID" value="MFD1873698.1"/>
    <property type="molecule type" value="Genomic_DNA"/>
</dbReference>
<dbReference type="Pfam" id="PF13181">
    <property type="entry name" value="TPR_8"/>
    <property type="match status" value="1"/>
</dbReference>
<keyword evidence="2 3" id="KW-0802">TPR repeat</keyword>
<feature type="repeat" description="TPR" evidence="3">
    <location>
        <begin position="191"/>
        <end position="224"/>
    </location>
</feature>
<sequence length="541" mass="58503">MSFKPWKSLLLTAVTLGAGATAATAQDIAAAQKAIELERYNEARGLLRNASSPEANYELGRLYQMRDLDDSAAAYFNKAAGPTPFGQVAAGRAALVKGQADAAATSFDAAAKATKNKDTKVLTMIAQAYGESDVKNIDKALTYVNAAQTAYKKDNPDLMVARGEIYLKTDQGGGEAMTSFDRATMANPNFAQAYYKKGELNVRSRNAQEAVTNLEKAIQLEPKYAPAYKELAEMYFYAGQYPKALSTFEQYRGVAEKSTNTDAEYASFLYLTKKYPEALTEINNVLAKEPGNVTMNRLKAYTLFETGDFAGASTAMDTYLKTVPAEKIIPDDYVYQGKILSRAGKTTEAKAALDKALAVASPSQKKEVEAEIARVAMNSGDYGSAIKTLAEKAKTGDLADQYRLAAAYKGAKQYTQADSVLNIISTAKPDYAPAYLERANVNYYLDQDSKKGLSKPYYEKYIELSKVAGADPAKFKAGLIPSYNYLGVYTLQKGDKAGAKAYFQQALALDPSNETAVNAMKAINGVSAPARKPTAKAAPKK</sequence>
<evidence type="ECO:0000256" key="1">
    <source>
        <dbReference type="ARBA" id="ARBA00022737"/>
    </source>
</evidence>
<dbReference type="InterPro" id="IPR011990">
    <property type="entry name" value="TPR-like_helical_dom_sf"/>
</dbReference>
<feature type="repeat" description="TPR" evidence="3">
    <location>
        <begin position="225"/>
        <end position="258"/>
    </location>
</feature>
<reference evidence="6" key="1">
    <citation type="journal article" date="2019" name="Int. J. Syst. Evol. Microbiol.">
        <title>The Global Catalogue of Microorganisms (GCM) 10K type strain sequencing project: providing services to taxonomists for standard genome sequencing and annotation.</title>
        <authorList>
            <consortium name="The Broad Institute Genomics Platform"/>
            <consortium name="The Broad Institute Genome Sequencing Center for Infectious Disease"/>
            <person name="Wu L."/>
            <person name="Ma J."/>
        </authorList>
    </citation>
    <scope>NUCLEOTIDE SEQUENCE [LARGE SCALE GENOMIC DNA]</scope>
    <source>
        <strain evidence="6">CGMCC 1.15795</strain>
    </source>
</reference>
<evidence type="ECO:0000256" key="2">
    <source>
        <dbReference type="ARBA" id="ARBA00022803"/>
    </source>
</evidence>
<protein>
    <submittedName>
        <fullName evidence="5">Tetratricopeptide repeat protein</fullName>
    </submittedName>
</protein>
<dbReference type="SMART" id="SM00028">
    <property type="entry name" value="TPR"/>
    <property type="match status" value="5"/>
</dbReference>
<feature type="chain" id="PRO_5047502278" evidence="4">
    <location>
        <begin position="26"/>
        <end position="541"/>
    </location>
</feature>
<dbReference type="PANTHER" id="PTHR44858:SF1">
    <property type="entry name" value="UDP-N-ACETYLGLUCOSAMINE--PEPTIDE N-ACETYLGLUCOSAMINYLTRANSFERASE SPINDLY-RELATED"/>
    <property type="match status" value="1"/>
</dbReference>
<dbReference type="Gene3D" id="1.25.40.10">
    <property type="entry name" value="Tetratricopeptide repeat domain"/>
    <property type="match status" value="3"/>
</dbReference>
<proteinExistence type="predicted"/>
<dbReference type="InterPro" id="IPR019734">
    <property type="entry name" value="TPR_rpt"/>
</dbReference>
<name>A0ABW4QVU8_9BACT</name>
<dbReference type="PROSITE" id="PS50005">
    <property type="entry name" value="TPR"/>
    <property type="match status" value="3"/>
</dbReference>
<evidence type="ECO:0000313" key="5">
    <source>
        <dbReference type="EMBL" id="MFD1873698.1"/>
    </source>
</evidence>
<dbReference type="Pfam" id="PF14559">
    <property type="entry name" value="TPR_19"/>
    <property type="match status" value="1"/>
</dbReference>
<dbReference type="RefSeq" id="WP_382314816.1">
    <property type="nucleotide sequence ID" value="NZ_JBHUFD010000005.1"/>
</dbReference>
<comment type="caution">
    <text evidence="5">The sequence shown here is derived from an EMBL/GenBank/DDBJ whole genome shotgun (WGS) entry which is preliminary data.</text>
</comment>
<dbReference type="Pfam" id="PF13432">
    <property type="entry name" value="TPR_16"/>
    <property type="match status" value="1"/>
</dbReference>
<evidence type="ECO:0000256" key="4">
    <source>
        <dbReference type="SAM" id="SignalP"/>
    </source>
</evidence>
<evidence type="ECO:0000313" key="6">
    <source>
        <dbReference type="Proteomes" id="UP001597197"/>
    </source>
</evidence>
<dbReference type="SUPFAM" id="SSF48452">
    <property type="entry name" value="TPR-like"/>
    <property type="match status" value="2"/>
</dbReference>
<accession>A0ABW4QVU8</accession>
<dbReference type="InterPro" id="IPR050498">
    <property type="entry name" value="Ycf3"/>
</dbReference>
<feature type="signal peptide" evidence="4">
    <location>
        <begin position="1"/>
        <end position="25"/>
    </location>
</feature>
<evidence type="ECO:0000256" key="3">
    <source>
        <dbReference type="PROSITE-ProRule" id="PRU00339"/>
    </source>
</evidence>
<keyword evidence="6" id="KW-1185">Reference proteome</keyword>
<organism evidence="5 6">
    <name type="scientific">Hymenobacter bucti</name>
    <dbReference type="NCBI Taxonomy" id="1844114"/>
    <lineage>
        <taxon>Bacteria</taxon>
        <taxon>Pseudomonadati</taxon>
        <taxon>Bacteroidota</taxon>
        <taxon>Cytophagia</taxon>
        <taxon>Cytophagales</taxon>
        <taxon>Hymenobacteraceae</taxon>
        <taxon>Hymenobacter</taxon>
    </lineage>
</organism>
<keyword evidence="1" id="KW-0677">Repeat</keyword>
<keyword evidence="4" id="KW-0732">Signal</keyword>
<dbReference type="Proteomes" id="UP001597197">
    <property type="component" value="Unassembled WGS sequence"/>
</dbReference>